<dbReference type="EMBL" id="CP016796">
    <property type="protein sequence ID" value="API85960.1"/>
    <property type="molecule type" value="Genomic_DNA"/>
</dbReference>
<dbReference type="PROSITE" id="PS51257">
    <property type="entry name" value="PROKAR_LIPOPROTEIN"/>
    <property type="match status" value="1"/>
</dbReference>
<keyword evidence="3" id="KW-1185">Reference proteome</keyword>
<evidence type="ECO:0000313" key="3">
    <source>
        <dbReference type="Proteomes" id="UP000184222"/>
    </source>
</evidence>
<protein>
    <submittedName>
        <fullName evidence="2">Uncharacterized protein</fullName>
    </submittedName>
</protein>
<dbReference type="Proteomes" id="UP000184222">
    <property type="component" value="Chromosome"/>
</dbReference>
<organism evidence="2 3">
    <name type="scientific">Francisella uliginis</name>
    <dbReference type="NCBI Taxonomy" id="573570"/>
    <lineage>
        <taxon>Bacteria</taxon>
        <taxon>Pseudomonadati</taxon>
        <taxon>Pseudomonadota</taxon>
        <taxon>Gammaproteobacteria</taxon>
        <taxon>Thiotrichales</taxon>
        <taxon>Francisellaceae</taxon>
        <taxon>Francisella</taxon>
    </lineage>
</organism>
<feature type="signal peptide" evidence="1">
    <location>
        <begin position="1"/>
        <end position="23"/>
    </location>
</feature>
<proteinExistence type="predicted"/>
<feature type="chain" id="PRO_5009857952" evidence="1">
    <location>
        <begin position="24"/>
        <end position="137"/>
    </location>
</feature>
<sequence>MKKIIIGLALSLVLAISGCIPFAGGNVAVQDGLFGVNDGINSLEMEQGTTVKQVYDAIKKAIKKHPKEFEVKGDDYGSEKSTVWTFSNKYNQPVTFYALKKGDNVYIGVYLGSDKRSKDKKMQRIYYLEDLVLDNLK</sequence>
<evidence type="ECO:0000313" key="2">
    <source>
        <dbReference type="EMBL" id="API85960.1"/>
    </source>
</evidence>
<dbReference type="KEGG" id="frx:F7310_00690"/>
<evidence type="ECO:0000256" key="1">
    <source>
        <dbReference type="SAM" id="SignalP"/>
    </source>
</evidence>
<dbReference type="OrthoDB" id="5605572at2"/>
<dbReference type="RefSeq" id="WP_072711162.1">
    <property type="nucleotide sequence ID" value="NZ_CP016796.1"/>
</dbReference>
<accession>A0A1L4BQ32</accession>
<reference evidence="2 3" key="1">
    <citation type="journal article" date="2016" name="Appl. Environ. Microbiol.">
        <title>Whole genome relationships among Francisella bacteria of diverse origin define new species and provide specific regions for detection.</title>
        <authorList>
            <person name="Challacombe J.F."/>
            <person name="Petersen J.M."/>
            <person name="Gallegos-Graves V."/>
            <person name="Hodge D."/>
            <person name="Pillai S."/>
            <person name="Kuske C.R."/>
        </authorList>
    </citation>
    <scope>NUCLEOTIDE SEQUENCE [LARGE SCALE GENOMIC DNA]</scope>
    <source>
        <strain evidence="3">TX07-7310</strain>
    </source>
</reference>
<dbReference type="STRING" id="573570.F7310_00690"/>
<name>A0A1L4BQ32_9GAMM</name>
<dbReference type="AlphaFoldDB" id="A0A1L4BQ32"/>
<keyword evidence="1" id="KW-0732">Signal</keyword>
<gene>
    <name evidence="2" type="ORF">F7310_00690</name>
</gene>